<organism evidence="5 6">
    <name type="scientific">Paenibacillus monticola</name>
    <dbReference type="NCBI Taxonomy" id="2666075"/>
    <lineage>
        <taxon>Bacteria</taxon>
        <taxon>Bacillati</taxon>
        <taxon>Bacillota</taxon>
        <taxon>Bacilli</taxon>
        <taxon>Bacillales</taxon>
        <taxon>Paenibacillaceae</taxon>
        <taxon>Paenibacillus</taxon>
    </lineage>
</organism>
<dbReference type="Pfam" id="PF13930">
    <property type="entry name" value="Endonuclea_NS_2"/>
    <property type="match status" value="1"/>
</dbReference>
<proteinExistence type="predicted"/>
<dbReference type="PANTHER" id="PTHR34976:SF2">
    <property type="entry name" value="TYPE VII SECRETION SYSTEM PROTEIN ESSD"/>
    <property type="match status" value="1"/>
</dbReference>
<evidence type="ECO:0000256" key="3">
    <source>
        <dbReference type="ARBA" id="ARBA00023136"/>
    </source>
</evidence>
<accession>A0A7X2H3X6</accession>
<keyword evidence="6" id="KW-1185">Reference proteome</keyword>
<feature type="domain" description="Type VII secretion system protein EssD-like" evidence="4">
    <location>
        <begin position="47"/>
        <end position="176"/>
    </location>
</feature>
<dbReference type="Gene3D" id="3.40.570.10">
    <property type="entry name" value="Extracellular Endonuclease, subunit A"/>
    <property type="match status" value="1"/>
</dbReference>
<name>A0A7X2H3X6_9BACL</name>
<evidence type="ECO:0000313" key="6">
    <source>
        <dbReference type="Proteomes" id="UP000463051"/>
    </source>
</evidence>
<reference evidence="5 6" key="1">
    <citation type="submission" date="2019-11" db="EMBL/GenBank/DDBJ databases">
        <title>Paenibacillus monticola sp. nov., a novel PGPR strain isolated from mountain sample in China.</title>
        <authorList>
            <person name="Zhao Q."/>
            <person name="Li H.-P."/>
            <person name="Zhang J.-L."/>
        </authorList>
    </citation>
    <scope>NUCLEOTIDE SEQUENCE [LARGE SCALE GENOMIC DNA]</scope>
    <source>
        <strain evidence="5 6">LC-T2</strain>
    </source>
</reference>
<comment type="caution">
    <text evidence="5">The sequence shown here is derived from an EMBL/GenBank/DDBJ whole genome shotgun (WGS) entry which is preliminary data.</text>
</comment>
<dbReference type="InterPro" id="IPR044927">
    <property type="entry name" value="Endonuclea_NS_2"/>
</dbReference>
<keyword evidence="3" id="KW-0472">Membrane</keyword>
<gene>
    <name evidence="5" type="ORF">GJB61_08550</name>
</gene>
<keyword evidence="2" id="KW-1003">Cell membrane</keyword>
<protein>
    <recommendedName>
        <fullName evidence="4">Type VII secretion system protein EssD-like domain-containing protein</fullName>
    </recommendedName>
</protein>
<evidence type="ECO:0000313" key="5">
    <source>
        <dbReference type="EMBL" id="MRN53044.1"/>
    </source>
</evidence>
<dbReference type="Proteomes" id="UP000463051">
    <property type="component" value="Unassembled WGS sequence"/>
</dbReference>
<comment type="subcellular location">
    <subcellularLocation>
        <location evidence="1">Cell membrane</location>
    </subcellularLocation>
</comment>
<sequence length="191" mass="21182">MDGLGDVKAGKVEGTGDTSGNYIKEIDEVNYGDQFTKGKNGRKELAPNVQYITQDGYKYKTDELGRIVDVEADNLILKEADRNLGMQRAAGREDRLPEDDGGHLIGSQFHGSGDIDNLVAQNSRINRSGGQWYKMETEWAKALKEIPPRIVSVRIEPLYSGNSIRPDSFEVVYEIEGKGIFEKIIKNQSGG</sequence>
<dbReference type="AlphaFoldDB" id="A0A7X2H3X6"/>
<dbReference type="InterPro" id="IPR051768">
    <property type="entry name" value="Bact_secretion_toxin"/>
</dbReference>
<dbReference type="GO" id="GO:0005886">
    <property type="term" value="C:plasma membrane"/>
    <property type="evidence" value="ECO:0007669"/>
    <property type="project" value="UniProtKB-SubCell"/>
</dbReference>
<dbReference type="EMBL" id="WJXB01000002">
    <property type="protein sequence ID" value="MRN53044.1"/>
    <property type="molecule type" value="Genomic_DNA"/>
</dbReference>
<dbReference type="InterPro" id="IPR044929">
    <property type="entry name" value="DNA/RNA_non-sp_Endonuclease_sf"/>
</dbReference>
<evidence type="ECO:0000256" key="1">
    <source>
        <dbReference type="ARBA" id="ARBA00004236"/>
    </source>
</evidence>
<evidence type="ECO:0000256" key="2">
    <source>
        <dbReference type="ARBA" id="ARBA00022475"/>
    </source>
</evidence>
<dbReference type="PANTHER" id="PTHR34976">
    <property type="entry name" value="RIBONUCLEASE YQCG-RELATED"/>
    <property type="match status" value="1"/>
</dbReference>
<evidence type="ECO:0000259" key="4">
    <source>
        <dbReference type="Pfam" id="PF13930"/>
    </source>
</evidence>